<evidence type="ECO:0000313" key="8">
    <source>
        <dbReference type="Proteomes" id="UP000298781"/>
    </source>
</evidence>
<dbReference type="OrthoDB" id="9810492at2"/>
<feature type="transmembrane region" description="Helical" evidence="5">
    <location>
        <begin position="362"/>
        <end position="382"/>
    </location>
</feature>
<dbReference type="GO" id="GO:0022857">
    <property type="term" value="F:transmembrane transporter activity"/>
    <property type="evidence" value="ECO:0007669"/>
    <property type="project" value="InterPro"/>
</dbReference>
<organism evidence="7 8">
    <name type="scientific">Phreatobacter stygius</name>
    <dbReference type="NCBI Taxonomy" id="1940610"/>
    <lineage>
        <taxon>Bacteria</taxon>
        <taxon>Pseudomonadati</taxon>
        <taxon>Pseudomonadota</taxon>
        <taxon>Alphaproteobacteria</taxon>
        <taxon>Hyphomicrobiales</taxon>
        <taxon>Phreatobacteraceae</taxon>
        <taxon>Phreatobacter</taxon>
    </lineage>
</organism>
<dbReference type="PANTHER" id="PTHR23546:SF1">
    <property type="entry name" value="MEMBRANE PROTEIN"/>
    <property type="match status" value="1"/>
</dbReference>
<reference evidence="7 8" key="1">
    <citation type="submission" date="2019-04" db="EMBL/GenBank/DDBJ databases">
        <title>Phreatobacter aquaticus sp. nov.</title>
        <authorList>
            <person name="Choi A."/>
        </authorList>
    </citation>
    <scope>NUCLEOTIDE SEQUENCE [LARGE SCALE GENOMIC DNA]</scope>
    <source>
        <strain evidence="7 8">KCTC 52518</strain>
    </source>
</reference>
<protein>
    <submittedName>
        <fullName evidence="7">MFS transporter</fullName>
    </submittedName>
</protein>
<dbReference type="RefSeq" id="WP_136962395.1">
    <property type="nucleotide sequence ID" value="NZ_CP039690.1"/>
</dbReference>
<feature type="transmembrane region" description="Helical" evidence="5">
    <location>
        <begin position="388"/>
        <end position="407"/>
    </location>
</feature>
<evidence type="ECO:0000256" key="2">
    <source>
        <dbReference type="ARBA" id="ARBA00022692"/>
    </source>
</evidence>
<feature type="transmembrane region" description="Helical" evidence="5">
    <location>
        <begin position="222"/>
        <end position="241"/>
    </location>
</feature>
<feature type="transmembrane region" description="Helical" evidence="5">
    <location>
        <begin position="71"/>
        <end position="92"/>
    </location>
</feature>
<feature type="transmembrane region" description="Helical" evidence="5">
    <location>
        <begin position="261"/>
        <end position="280"/>
    </location>
</feature>
<evidence type="ECO:0000256" key="5">
    <source>
        <dbReference type="SAM" id="Phobius"/>
    </source>
</evidence>
<keyword evidence="2 5" id="KW-0812">Transmembrane</keyword>
<evidence type="ECO:0000256" key="3">
    <source>
        <dbReference type="ARBA" id="ARBA00022989"/>
    </source>
</evidence>
<feature type="transmembrane region" description="Helical" evidence="5">
    <location>
        <begin position="322"/>
        <end position="350"/>
    </location>
</feature>
<feature type="transmembrane region" description="Helical" evidence="5">
    <location>
        <begin position="112"/>
        <end position="130"/>
    </location>
</feature>
<gene>
    <name evidence="7" type="ORF">E8M01_23560</name>
</gene>
<keyword evidence="4 5" id="KW-0472">Membrane</keyword>
<evidence type="ECO:0000259" key="6">
    <source>
        <dbReference type="PROSITE" id="PS50850"/>
    </source>
</evidence>
<feature type="domain" description="Major facilitator superfamily (MFS) profile" evidence="6">
    <location>
        <begin position="1"/>
        <end position="412"/>
    </location>
</feature>
<keyword evidence="3 5" id="KW-1133">Transmembrane helix</keyword>
<dbReference type="InterPro" id="IPR011701">
    <property type="entry name" value="MFS"/>
</dbReference>
<dbReference type="GO" id="GO:0016020">
    <property type="term" value="C:membrane"/>
    <property type="evidence" value="ECO:0007669"/>
    <property type="project" value="UniProtKB-SubCell"/>
</dbReference>
<dbReference type="PROSITE" id="PS50850">
    <property type="entry name" value="MFS"/>
    <property type="match status" value="1"/>
</dbReference>
<dbReference type="AlphaFoldDB" id="A0A4D7BGN4"/>
<dbReference type="InterPro" id="IPR020846">
    <property type="entry name" value="MFS_dom"/>
</dbReference>
<dbReference type="EMBL" id="CP039690">
    <property type="protein sequence ID" value="QCI66957.1"/>
    <property type="molecule type" value="Genomic_DNA"/>
</dbReference>
<dbReference type="Proteomes" id="UP000298781">
    <property type="component" value="Chromosome"/>
</dbReference>
<proteinExistence type="predicted"/>
<dbReference type="InterPro" id="IPR001958">
    <property type="entry name" value="Tet-R_TetA/multi-R_MdtG-like"/>
</dbReference>
<feature type="transmembrane region" description="Helical" evidence="5">
    <location>
        <begin position="41"/>
        <end position="59"/>
    </location>
</feature>
<feature type="transmembrane region" description="Helical" evidence="5">
    <location>
        <begin position="292"/>
        <end position="316"/>
    </location>
</feature>
<comment type="subcellular location">
    <subcellularLocation>
        <location evidence="1">Membrane</location>
        <topology evidence="1">Multi-pass membrane protein</topology>
    </subcellularLocation>
</comment>
<dbReference type="InterPro" id="IPR036259">
    <property type="entry name" value="MFS_trans_sf"/>
</dbReference>
<feature type="transmembrane region" description="Helical" evidence="5">
    <location>
        <begin position="142"/>
        <end position="163"/>
    </location>
</feature>
<dbReference type="KEGG" id="pstg:E8M01_23560"/>
<sequence>MMIRSNAVLLAAIAVSAVSQSSIFAVLPPLARDIGLSDIEIGSVASIAAFCFVASAPFLGSLSERHGRVPFIVTGLAAAIVTNLIFALTLQAGLGGALSAAAVYGLLLGSRIMLNISWGGMFPAAFAYMADSAPAERRSTGAALIGAAFGIGSIVGPSVAWALTPFGSTAPFIGIASLSLASLIAVMLRLPEPRAAATHGHDAAEPDAPASADGFAQALMRLWPYLLIGLAAAMAAIMIQQLTAFRLQDQFDLTTADAARYAGFALTVLAIATVAAQSLVIWRGESWRPATLLCLGAGAAVIGSAGFALAGLVPAALDNLALVLQCTALVMLGIGIGFVLPSNAAAVMLATGAHSQGRAAGLLNAALGAGTMAGPLLGTALYRVSPSGPFALATLLFSVALIAAVWLRLQPTSDLNLPEACADPSAK</sequence>
<name>A0A4D7BGN4_9HYPH</name>
<evidence type="ECO:0000313" key="7">
    <source>
        <dbReference type="EMBL" id="QCI66957.1"/>
    </source>
</evidence>
<dbReference type="PRINTS" id="PR01035">
    <property type="entry name" value="TCRTETA"/>
</dbReference>
<keyword evidence="8" id="KW-1185">Reference proteome</keyword>
<dbReference type="PANTHER" id="PTHR23546">
    <property type="entry name" value="TRANSPORT PROTEIN"/>
    <property type="match status" value="1"/>
</dbReference>
<dbReference type="SUPFAM" id="SSF103473">
    <property type="entry name" value="MFS general substrate transporter"/>
    <property type="match status" value="1"/>
</dbReference>
<evidence type="ECO:0000256" key="1">
    <source>
        <dbReference type="ARBA" id="ARBA00004141"/>
    </source>
</evidence>
<evidence type="ECO:0000256" key="4">
    <source>
        <dbReference type="ARBA" id="ARBA00023136"/>
    </source>
</evidence>
<accession>A0A4D7BGN4</accession>
<dbReference type="Pfam" id="PF07690">
    <property type="entry name" value="MFS_1"/>
    <property type="match status" value="1"/>
</dbReference>
<feature type="transmembrane region" description="Helical" evidence="5">
    <location>
        <begin position="169"/>
        <end position="188"/>
    </location>
</feature>
<dbReference type="Gene3D" id="1.20.1250.20">
    <property type="entry name" value="MFS general substrate transporter like domains"/>
    <property type="match status" value="1"/>
</dbReference>